<dbReference type="AlphaFoldDB" id="A0A084VAI1"/>
<dbReference type="VEuPathDB" id="VectorBase:ASIS007384"/>
<feature type="compositionally biased region" description="Polar residues" evidence="1">
    <location>
        <begin position="25"/>
        <end position="37"/>
    </location>
</feature>
<gene>
    <name evidence="2" type="ORF">ZHAS_00000779</name>
</gene>
<sequence>MAAHTLASTSVSNGNLGRPLITTAPLASTMPTITLTPTGGRVGNPTTTSTPVSRSNAPSVWNQIVVQSASGASTGESFFDPSAFRIGTLQHDPR</sequence>
<dbReference type="EMBL" id="KE524178">
    <property type="protein sequence ID" value="KFB34975.1"/>
    <property type="molecule type" value="Genomic_DNA"/>
</dbReference>
<dbReference type="VEuPathDB" id="VectorBase:ASIC000779"/>
<dbReference type="EMBL" id="ATLV01004026">
    <property type="status" value="NOT_ANNOTATED_CDS"/>
    <property type="molecule type" value="Genomic_DNA"/>
</dbReference>
<protein>
    <submittedName>
        <fullName evidence="2 3">Uncharacterized protein</fullName>
    </submittedName>
</protein>
<reference evidence="3" key="2">
    <citation type="submission" date="2020-05" db="UniProtKB">
        <authorList>
            <consortium name="EnsemblMetazoa"/>
        </authorList>
    </citation>
    <scope>IDENTIFICATION</scope>
</reference>
<feature type="region of interest" description="Disordered" evidence="1">
    <location>
        <begin position="1"/>
        <end position="56"/>
    </location>
</feature>
<feature type="compositionally biased region" description="Polar residues" evidence="1">
    <location>
        <begin position="44"/>
        <end position="56"/>
    </location>
</feature>
<evidence type="ECO:0000313" key="4">
    <source>
        <dbReference type="Proteomes" id="UP000030765"/>
    </source>
</evidence>
<evidence type="ECO:0000313" key="2">
    <source>
        <dbReference type="EMBL" id="KFB34975.1"/>
    </source>
</evidence>
<name>A0A084VAI1_ANOSI</name>
<evidence type="ECO:0000313" key="3">
    <source>
        <dbReference type="EnsemblMetazoa" id="ASIC000779-PA"/>
    </source>
</evidence>
<organism evidence="3 4">
    <name type="scientific">Anopheles sinensis</name>
    <name type="common">Mosquito</name>
    <dbReference type="NCBI Taxonomy" id="74873"/>
    <lineage>
        <taxon>Eukaryota</taxon>
        <taxon>Metazoa</taxon>
        <taxon>Ecdysozoa</taxon>
        <taxon>Arthropoda</taxon>
        <taxon>Hexapoda</taxon>
        <taxon>Insecta</taxon>
        <taxon>Pterygota</taxon>
        <taxon>Neoptera</taxon>
        <taxon>Endopterygota</taxon>
        <taxon>Diptera</taxon>
        <taxon>Nematocera</taxon>
        <taxon>Culicoidea</taxon>
        <taxon>Culicidae</taxon>
        <taxon>Anophelinae</taxon>
        <taxon>Anopheles</taxon>
    </lineage>
</organism>
<dbReference type="EnsemblMetazoa" id="ASIC000779-RA">
    <property type="protein sequence ID" value="ASIC000779-PA"/>
    <property type="gene ID" value="ASIC000779"/>
</dbReference>
<evidence type="ECO:0000256" key="1">
    <source>
        <dbReference type="SAM" id="MobiDB-lite"/>
    </source>
</evidence>
<dbReference type="Proteomes" id="UP000030765">
    <property type="component" value="Unassembled WGS sequence"/>
</dbReference>
<feature type="compositionally biased region" description="Polar residues" evidence="1">
    <location>
        <begin position="1"/>
        <end position="15"/>
    </location>
</feature>
<keyword evidence="4" id="KW-1185">Reference proteome</keyword>
<reference evidence="2 4" key="1">
    <citation type="journal article" date="2014" name="BMC Genomics">
        <title>Genome sequence of Anopheles sinensis provides insight into genetics basis of mosquito competence for malaria parasites.</title>
        <authorList>
            <person name="Zhou D."/>
            <person name="Zhang D."/>
            <person name="Ding G."/>
            <person name="Shi L."/>
            <person name="Hou Q."/>
            <person name="Ye Y."/>
            <person name="Xu Y."/>
            <person name="Zhou H."/>
            <person name="Xiong C."/>
            <person name="Li S."/>
            <person name="Yu J."/>
            <person name="Hong S."/>
            <person name="Yu X."/>
            <person name="Zou P."/>
            <person name="Chen C."/>
            <person name="Chang X."/>
            <person name="Wang W."/>
            <person name="Lv Y."/>
            <person name="Sun Y."/>
            <person name="Ma L."/>
            <person name="Shen B."/>
            <person name="Zhu C."/>
        </authorList>
    </citation>
    <scope>NUCLEOTIDE SEQUENCE [LARGE SCALE GENOMIC DNA]</scope>
</reference>
<accession>A0A084VAI1</accession>
<proteinExistence type="predicted"/>